<keyword evidence="4" id="KW-1185">Reference proteome</keyword>
<reference evidence="3" key="2">
    <citation type="submission" date="2018-02" db="UniProtKB">
        <authorList>
            <consortium name="EnsemblPlants"/>
        </authorList>
    </citation>
    <scope>IDENTIFICATION</scope>
    <source>
        <strain evidence="3">Williams 82</strain>
    </source>
</reference>
<evidence type="ECO:0000313" key="4">
    <source>
        <dbReference type="Proteomes" id="UP000008827"/>
    </source>
</evidence>
<evidence type="ECO:0000313" key="3">
    <source>
        <dbReference type="EnsemblPlants" id="KRH00972"/>
    </source>
</evidence>
<dbReference type="Gramene" id="KRH00972">
    <property type="protein sequence ID" value="KRH00972"/>
    <property type="gene ID" value="GLYMA_18G245500"/>
</dbReference>
<dbReference type="ExpressionAtlas" id="A0A0R0F3N9">
    <property type="expression patterns" value="baseline and differential"/>
</dbReference>
<evidence type="ECO:0000313" key="2">
    <source>
        <dbReference type="EMBL" id="KRH00972.1"/>
    </source>
</evidence>
<feature type="transmembrane region" description="Helical" evidence="1">
    <location>
        <begin position="241"/>
        <end position="265"/>
    </location>
</feature>
<feature type="transmembrane region" description="Helical" evidence="1">
    <location>
        <begin position="326"/>
        <end position="343"/>
    </location>
</feature>
<proteinExistence type="predicted"/>
<dbReference type="AlphaFoldDB" id="A0A0R0F3N9"/>
<name>A0A0R0F3N9_SOYBN</name>
<accession>A0A0R0F3N9</accession>
<dbReference type="InParanoid" id="A0A0R0F3N9"/>
<dbReference type="EMBL" id="CM000851">
    <property type="protein sequence ID" value="KRH00972.1"/>
    <property type="molecule type" value="Genomic_DNA"/>
</dbReference>
<dbReference type="EnsemblPlants" id="KRH00972">
    <property type="protein sequence ID" value="KRH00972"/>
    <property type="gene ID" value="GLYMA_18G245500"/>
</dbReference>
<sequence length="373" mass="42348">MIAQLIQRSWFLLQRKLCLEDPSSCLSATVYVMSSSIPNSKFKKFFKLDISAITFSVSCDSTMADQKLSEPALKREQLDEFVSSLYFEQRILELRLLQDLENNDECRKNGSLKRLNDQSDVCGFRSCFKNHYDSLPNQRCLRNREEVIQETMEMELENMMELGTLKGKKTYSFKNGTRSALNLENTTRSFLDNNKSNDNNWNGEMTLPLLVDKSTVCMLNKDEEVDEPLSPGKHMKTAQSVLSLLIATIALLWILTDLCSLLSIIKLQPEHGPLPIRFSLLEPVGFMVFVWAVAAMIVIGAPFSRLVSAILLFWGIWLLVRSSQSLTTLCLPILGILLMVWHLCSRKSSCQIKGNEQGSEAPKIKPMRFTLAV</sequence>
<keyword evidence="1" id="KW-0812">Transmembrane</keyword>
<protein>
    <submittedName>
        <fullName evidence="2 3">Uncharacterized protein</fullName>
    </submittedName>
</protein>
<organism evidence="2">
    <name type="scientific">Glycine max</name>
    <name type="common">Soybean</name>
    <name type="synonym">Glycine hispida</name>
    <dbReference type="NCBI Taxonomy" id="3847"/>
    <lineage>
        <taxon>Eukaryota</taxon>
        <taxon>Viridiplantae</taxon>
        <taxon>Streptophyta</taxon>
        <taxon>Embryophyta</taxon>
        <taxon>Tracheophyta</taxon>
        <taxon>Spermatophyta</taxon>
        <taxon>Magnoliopsida</taxon>
        <taxon>eudicotyledons</taxon>
        <taxon>Gunneridae</taxon>
        <taxon>Pentapetalae</taxon>
        <taxon>rosids</taxon>
        <taxon>fabids</taxon>
        <taxon>Fabales</taxon>
        <taxon>Fabaceae</taxon>
        <taxon>Papilionoideae</taxon>
        <taxon>50 kb inversion clade</taxon>
        <taxon>NPAAA clade</taxon>
        <taxon>indigoferoid/millettioid clade</taxon>
        <taxon>Phaseoleae</taxon>
        <taxon>Glycine</taxon>
        <taxon>Glycine subgen. Soja</taxon>
    </lineage>
</organism>
<dbReference type="PaxDb" id="3847-GLYMA18G48070.2"/>
<gene>
    <name evidence="2" type="ORF">GLYMA_18G245500</name>
</gene>
<keyword evidence="1" id="KW-1133">Transmembrane helix</keyword>
<feature type="transmembrane region" description="Helical" evidence="1">
    <location>
        <begin position="285"/>
        <end position="314"/>
    </location>
</feature>
<reference evidence="2" key="3">
    <citation type="submission" date="2018-07" db="EMBL/GenBank/DDBJ databases">
        <title>WGS assembly of Glycine max.</title>
        <authorList>
            <person name="Schmutz J."/>
            <person name="Cannon S."/>
            <person name="Schlueter J."/>
            <person name="Ma J."/>
            <person name="Mitros T."/>
            <person name="Nelson W."/>
            <person name="Hyten D."/>
            <person name="Song Q."/>
            <person name="Thelen J."/>
            <person name="Cheng J."/>
            <person name="Xu D."/>
            <person name="Hellsten U."/>
            <person name="May G."/>
            <person name="Yu Y."/>
            <person name="Sakurai T."/>
            <person name="Umezawa T."/>
            <person name="Bhattacharyya M."/>
            <person name="Sandhu D."/>
            <person name="Valliyodan B."/>
            <person name="Lindquist E."/>
            <person name="Peto M."/>
            <person name="Grant D."/>
            <person name="Shu S."/>
            <person name="Goodstein D."/>
            <person name="Barry K."/>
            <person name="Futrell-Griggs M."/>
            <person name="Abernathy B."/>
            <person name="Du J."/>
            <person name="Tian Z."/>
            <person name="Zhu L."/>
            <person name="Gill N."/>
            <person name="Joshi T."/>
            <person name="Libault M."/>
            <person name="Sethuraman A."/>
            <person name="Zhang X."/>
            <person name="Shinozaki K."/>
            <person name="Nguyen H."/>
            <person name="Wing R."/>
            <person name="Cregan P."/>
            <person name="Specht J."/>
            <person name="Grimwood J."/>
            <person name="Rokhsar D."/>
            <person name="Stacey G."/>
            <person name="Shoemaker R."/>
            <person name="Jackson S."/>
        </authorList>
    </citation>
    <scope>NUCLEOTIDE SEQUENCE</scope>
    <source>
        <tissue evidence="2">Callus</tissue>
    </source>
</reference>
<reference evidence="2 3" key="1">
    <citation type="journal article" date="2010" name="Nature">
        <title>Genome sequence of the palaeopolyploid soybean.</title>
        <authorList>
            <person name="Schmutz J."/>
            <person name="Cannon S.B."/>
            <person name="Schlueter J."/>
            <person name="Ma J."/>
            <person name="Mitros T."/>
            <person name="Nelson W."/>
            <person name="Hyten D.L."/>
            <person name="Song Q."/>
            <person name="Thelen J.J."/>
            <person name="Cheng J."/>
            <person name="Xu D."/>
            <person name="Hellsten U."/>
            <person name="May G.D."/>
            <person name="Yu Y."/>
            <person name="Sakurai T."/>
            <person name="Umezawa T."/>
            <person name="Bhattacharyya M.K."/>
            <person name="Sandhu D."/>
            <person name="Valliyodan B."/>
            <person name="Lindquist E."/>
            <person name="Peto M."/>
            <person name="Grant D."/>
            <person name="Shu S."/>
            <person name="Goodstein D."/>
            <person name="Barry K."/>
            <person name="Futrell-Griggs M."/>
            <person name="Abernathy B."/>
            <person name="Du J."/>
            <person name="Tian Z."/>
            <person name="Zhu L."/>
            <person name="Gill N."/>
            <person name="Joshi T."/>
            <person name="Libault M."/>
            <person name="Sethuraman A."/>
            <person name="Zhang X.-C."/>
            <person name="Shinozaki K."/>
            <person name="Nguyen H.T."/>
            <person name="Wing R.A."/>
            <person name="Cregan P."/>
            <person name="Specht J."/>
            <person name="Grimwood J."/>
            <person name="Rokhsar D."/>
            <person name="Stacey G."/>
            <person name="Shoemaker R.C."/>
            <person name="Jackson S.A."/>
        </authorList>
    </citation>
    <scope>NUCLEOTIDE SEQUENCE [LARGE SCALE GENOMIC DNA]</scope>
    <source>
        <strain evidence="3">cv. Williams 82</strain>
        <tissue evidence="2">Callus</tissue>
    </source>
</reference>
<evidence type="ECO:0000256" key="1">
    <source>
        <dbReference type="SAM" id="Phobius"/>
    </source>
</evidence>
<dbReference type="Proteomes" id="UP000008827">
    <property type="component" value="Chromosome 18"/>
</dbReference>
<keyword evidence="1" id="KW-0472">Membrane</keyword>